<reference evidence="1" key="2">
    <citation type="journal article" date="2015" name="Fish Shellfish Immunol.">
        <title>Early steps in the European eel (Anguilla anguilla)-Vibrio vulnificus interaction in the gills: Role of the RtxA13 toxin.</title>
        <authorList>
            <person name="Callol A."/>
            <person name="Pajuelo D."/>
            <person name="Ebbesson L."/>
            <person name="Teles M."/>
            <person name="MacKenzie S."/>
            <person name="Amaro C."/>
        </authorList>
    </citation>
    <scope>NUCLEOTIDE SEQUENCE</scope>
</reference>
<organism evidence="1">
    <name type="scientific">Anguilla anguilla</name>
    <name type="common">European freshwater eel</name>
    <name type="synonym">Muraena anguilla</name>
    <dbReference type="NCBI Taxonomy" id="7936"/>
    <lineage>
        <taxon>Eukaryota</taxon>
        <taxon>Metazoa</taxon>
        <taxon>Chordata</taxon>
        <taxon>Craniata</taxon>
        <taxon>Vertebrata</taxon>
        <taxon>Euteleostomi</taxon>
        <taxon>Actinopterygii</taxon>
        <taxon>Neopterygii</taxon>
        <taxon>Teleostei</taxon>
        <taxon>Anguilliformes</taxon>
        <taxon>Anguillidae</taxon>
        <taxon>Anguilla</taxon>
    </lineage>
</organism>
<proteinExistence type="predicted"/>
<dbReference type="EMBL" id="GBXM01049582">
    <property type="protein sequence ID" value="JAH58995.1"/>
    <property type="molecule type" value="Transcribed_RNA"/>
</dbReference>
<name>A0A0E9U1D6_ANGAN</name>
<protein>
    <submittedName>
        <fullName evidence="1">Uncharacterized protein</fullName>
    </submittedName>
</protein>
<evidence type="ECO:0000313" key="1">
    <source>
        <dbReference type="EMBL" id="JAH58995.1"/>
    </source>
</evidence>
<reference evidence="1" key="1">
    <citation type="submission" date="2014-11" db="EMBL/GenBank/DDBJ databases">
        <authorList>
            <person name="Amaro Gonzalez C."/>
        </authorList>
    </citation>
    <scope>NUCLEOTIDE SEQUENCE</scope>
</reference>
<sequence length="14" mass="1586">MLLPLLPFRDGLNS</sequence>
<accession>A0A0E9U1D6</accession>